<evidence type="ECO:0000313" key="2">
    <source>
        <dbReference type="EMBL" id="NKE68557.1"/>
    </source>
</evidence>
<keyword evidence="3" id="KW-1185">Reference proteome</keyword>
<feature type="transmembrane region" description="Helical" evidence="1">
    <location>
        <begin position="83"/>
        <end position="101"/>
    </location>
</feature>
<sequence length="113" mass="12021">MRSSPFTHDFLLLFSAPLIWALHFVAIYGFNGILCARPGANAAWLGLSVATWVLLAAGLAAAAAIVACMTVAPRDAARENRRFVRWVTRGLGGLALVAIAWETMSVLLVPGCP</sequence>
<dbReference type="AlphaFoldDB" id="A0A7X6DJZ3"/>
<reference evidence="2 3" key="1">
    <citation type="journal article" date="2020" name="Nature">
        <title>Bacterial chemolithoautotrophy via manganese oxidation.</title>
        <authorList>
            <person name="Yu H."/>
            <person name="Leadbetter J.R."/>
        </authorList>
    </citation>
    <scope>NUCLEOTIDE SEQUENCE [LARGE SCALE GENOMIC DNA]</scope>
    <source>
        <strain evidence="2 3">RBP-1</strain>
    </source>
</reference>
<name>A0A7X6DJZ3_9BURK</name>
<keyword evidence="1" id="KW-0472">Membrane</keyword>
<proteinExistence type="predicted"/>
<dbReference type="EMBL" id="VTOX01000011">
    <property type="protein sequence ID" value="NKE68557.1"/>
    <property type="molecule type" value="Genomic_DNA"/>
</dbReference>
<organism evidence="2 3">
    <name type="scientific">Ramlibacter lithotrophicus</name>
    <dbReference type="NCBI Taxonomy" id="2606681"/>
    <lineage>
        <taxon>Bacteria</taxon>
        <taxon>Pseudomonadati</taxon>
        <taxon>Pseudomonadota</taxon>
        <taxon>Betaproteobacteria</taxon>
        <taxon>Burkholderiales</taxon>
        <taxon>Comamonadaceae</taxon>
        <taxon>Ramlibacter</taxon>
    </lineage>
</organism>
<feature type="transmembrane region" description="Helical" evidence="1">
    <location>
        <begin position="42"/>
        <end position="71"/>
    </location>
</feature>
<accession>A0A7X6DJZ3</accession>
<gene>
    <name evidence="2" type="ORF">RAMLITH_22310</name>
</gene>
<comment type="caution">
    <text evidence="2">The sequence shown here is derived from an EMBL/GenBank/DDBJ whole genome shotgun (WGS) entry which is preliminary data.</text>
</comment>
<evidence type="ECO:0000313" key="3">
    <source>
        <dbReference type="Proteomes" id="UP000521868"/>
    </source>
</evidence>
<dbReference type="RefSeq" id="WP_168109686.1">
    <property type="nucleotide sequence ID" value="NZ_VTOX01000011.1"/>
</dbReference>
<keyword evidence="1" id="KW-1133">Transmembrane helix</keyword>
<protein>
    <submittedName>
        <fullName evidence="2">Uncharacterized protein</fullName>
    </submittedName>
</protein>
<feature type="transmembrane region" description="Helical" evidence="1">
    <location>
        <begin position="12"/>
        <end position="30"/>
    </location>
</feature>
<keyword evidence="1" id="KW-0812">Transmembrane</keyword>
<dbReference type="Proteomes" id="UP000521868">
    <property type="component" value="Unassembled WGS sequence"/>
</dbReference>
<evidence type="ECO:0000256" key="1">
    <source>
        <dbReference type="SAM" id="Phobius"/>
    </source>
</evidence>